<evidence type="ECO:0008006" key="4">
    <source>
        <dbReference type="Google" id="ProtNLM"/>
    </source>
</evidence>
<organism evidence="2 3">
    <name type="scientific">Salix brachista</name>
    <dbReference type="NCBI Taxonomy" id="2182728"/>
    <lineage>
        <taxon>Eukaryota</taxon>
        <taxon>Viridiplantae</taxon>
        <taxon>Streptophyta</taxon>
        <taxon>Embryophyta</taxon>
        <taxon>Tracheophyta</taxon>
        <taxon>Spermatophyta</taxon>
        <taxon>Magnoliopsida</taxon>
        <taxon>eudicotyledons</taxon>
        <taxon>Gunneridae</taxon>
        <taxon>Pentapetalae</taxon>
        <taxon>rosids</taxon>
        <taxon>fabids</taxon>
        <taxon>Malpighiales</taxon>
        <taxon>Salicaceae</taxon>
        <taxon>Saliceae</taxon>
        <taxon>Salix</taxon>
    </lineage>
</organism>
<comment type="caution">
    <text evidence="2">The sequence shown here is derived from an EMBL/GenBank/DDBJ whole genome shotgun (WGS) entry which is preliminary data.</text>
</comment>
<evidence type="ECO:0000313" key="2">
    <source>
        <dbReference type="EMBL" id="KAB5551567.1"/>
    </source>
</evidence>
<dbReference type="AlphaFoldDB" id="A0A5N5M9C7"/>
<dbReference type="EMBL" id="VDCV01000006">
    <property type="protein sequence ID" value="KAB5551567.1"/>
    <property type="molecule type" value="Genomic_DNA"/>
</dbReference>
<feature type="compositionally biased region" description="Pro residues" evidence="1">
    <location>
        <begin position="67"/>
        <end position="177"/>
    </location>
</feature>
<sequence length="333" mass="36246">MMKGKWLRCFCGLRTREIQNQIYDKKAGTVTITVFCCSPENVREKIICKGGEAVKSIEIKVPEKPKPAAPPAKAPEPAKTPAPPAKAPEPAKTPAPPAKAPEPAKNPDPPAKVPEPAKTPAPPAKAPEPAKTPAPPAKAPEPAKTPAPPAKAPEPAKTPAPPAKAPEPAPAHHPPAPVHPRTCCAECYQGIGGGPCYHGHGMPGPPSYETYGRPVIIDFSNFLPSFSSSVDMMMKLERSIYKEALLDRENEEALADFNTWNRKPSLKSPSPFEKPKIDERFNLLRWELGLRLSCSTRVGTSLILHYKKLRRLNCVAVNKSKRQCTSRMHDYEI</sequence>
<dbReference type="PANTHER" id="PTHR47005">
    <property type="entry name" value="HEAVY METAL TRANSPORT/DETOXIFICATION SUPERFAMILY PROTEIN"/>
    <property type="match status" value="1"/>
</dbReference>
<accession>A0A5N5M9C7</accession>
<name>A0A5N5M9C7_9ROSI</name>
<keyword evidence="3" id="KW-1185">Reference proteome</keyword>
<evidence type="ECO:0000256" key="1">
    <source>
        <dbReference type="SAM" id="MobiDB-lite"/>
    </source>
</evidence>
<evidence type="ECO:0000313" key="3">
    <source>
        <dbReference type="Proteomes" id="UP000326939"/>
    </source>
</evidence>
<gene>
    <name evidence="2" type="ORF">DKX38_008878</name>
</gene>
<protein>
    <recommendedName>
        <fullName evidence="4">HMA domain-containing protein</fullName>
    </recommendedName>
</protein>
<dbReference type="PANTHER" id="PTHR47005:SF5">
    <property type="entry name" value="HEAVY METAL TRANSPORT_DETOXIFICATION SUPERFAMILY PROTEIN"/>
    <property type="match status" value="1"/>
</dbReference>
<proteinExistence type="predicted"/>
<dbReference type="Proteomes" id="UP000326939">
    <property type="component" value="Chromosome 6"/>
</dbReference>
<feature type="region of interest" description="Disordered" evidence="1">
    <location>
        <begin position="59"/>
        <end position="177"/>
    </location>
</feature>
<reference evidence="3" key="1">
    <citation type="journal article" date="2019" name="Gigascience">
        <title>De novo genome assembly of the endangered Acer yangbiense, a plant species with extremely small populations endemic to Yunnan Province, China.</title>
        <authorList>
            <person name="Yang J."/>
            <person name="Wariss H.M."/>
            <person name="Tao L."/>
            <person name="Zhang R."/>
            <person name="Yun Q."/>
            <person name="Hollingsworth P."/>
            <person name="Dao Z."/>
            <person name="Luo G."/>
            <person name="Guo H."/>
            <person name="Ma Y."/>
            <person name="Sun W."/>
        </authorList>
    </citation>
    <scope>NUCLEOTIDE SEQUENCE [LARGE SCALE GENOMIC DNA]</scope>
    <source>
        <strain evidence="3">cv. br00</strain>
    </source>
</reference>